<gene>
    <name evidence="2" type="ORF">ACFSBX_01280</name>
</gene>
<feature type="transmembrane region" description="Helical" evidence="1">
    <location>
        <begin position="62"/>
        <end position="81"/>
    </location>
</feature>
<keyword evidence="1" id="KW-0472">Membrane</keyword>
<protein>
    <submittedName>
        <fullName evidence="2">Uncharacterized protein</fullName>
    </submittedName>
</protein>
<comment type="caution">
    <text evidence="2">The sequence shown here is derived from an EMBL/GenBank/DDBJ whole genome shotgun (WGS) entry which is preliminary data.</text>
</comment>
<feature type="transmembrane region" description="Helical" evidence="1">
    <location>
        <begin position="7"/>
        <end position="26"/>
    </location>
</feature>
<evidence type="ECO:0000256" key="1">
    <source>
        <dbReference type="SAM" id="Phobius"/>
    </source>
</evidence>
<evidence type="ECO:0000313" key="2">
    <source>
        <dbReference type="EMBL" id="MFD1597597.1"/>
    </source>
</evidence>
<feature type="transmembrane region" description="Helical" evidence="1">
    <location>
        <begin position="32"/>
        <end position="50"/>
    </location>
</feature>
<feature type="transmembrane region" description="Helical" evidence="1">
    <location>
        <begin position="87"/>
        <end position="106"/>
    </location>
</feature>
<keyword evidence="1" id="KW-0812">Transmembrane</keyword>
<dbReference type="RefSeq" id="WP_256421530.1">
    <property type="nucleotide sequence ID" value="NZ_JANHDI010000008.1"/>
</dbReference>
<organism evidence="2 3">
    <name type="scientific">Halobellus rarus</name>
    <dbReference type="NCBI Taxonomy" id="1126237"/>
    <lineage>
        <taxon>Archaea</taxon>
        <taxon>Methanobacteriati</taxon>
        <taxon>Methanobacteriota</taxon>
        <taxon>Stenosarchaea group</taxon>
        <taxon>Halobacteria</taxon>
        <taxon>Halobacteriales</taxon>
        <taxon>Haloferacaceae</taxon>
        <taxon>Halobellus</taxon>
    </lineage>
</organism>
<keyword evidence="1" id="KW-1133">Transmembrane helix</keyword>
<keyword evidence="3" id="KW-1185">Reference proteome</keyword>
<reference evidence="2 3" key="1">
    <citation type="journal article" date="2019" name="Int. J. Syst. Evol. Microbiol.">
        <title>The Global Catalogue of Microorganisms (GCM) 10K type strain sequencing project: providing services to taxonomists for standard genome sequencing and annotation.</title>
        <authorList>
            <consortium name="The Broad Institute Genomics Platform"/>
            <consortium name="The Broad Institute Genome Sequencing Center for Infectious Disease"/>
            <person name="Wu L."/>
            <person name="Ma J."/>
        </authorList>
    </citation>
    <scope>NUCLEOTIDE SEQUENCE [LARGE SCALE GENOMIC DNA]</scope>
    <source>
        <strain evidence="2 3">CGMCC 1.12121</strain>
    </source>
</reference>
<dbReference type="AlphaFoldDB" id="A0ABD6CIB1"/>
<dbReference type="Proteomes" id="UP001597085">
    <property type="component" value="Unassembled WGS sequence"/>
</dbReference>
<evidence type="ECO:0000313" key="3">
    <source>
        <dbReference type="Proteomes" id="UP001597085"/>
    </source>
</evidence>
<dbReference type="EMBL" id="JBHUDK010000002">
    <property type="protein sequence ID" value="MFD1597597.1"/>
    <property type="molecule type" value="Genomic_DNA"/>
</dbReference>
<name>A0ABD6CIB1_9EURY</name>
<sequence>MERRTQTILQSVLIGYLVLLFASIAFDNPVLTTAADLGFAAVAGFFGYTVYANRSPSEDERIVYVTAAALVLAGVAQLLALVPGFGVAALASTGFFIIGFVGYFLLRWR</sequence>
<proteinExistence type="predicted"/>
<accession>A0ABD6CIB1</accession>